<dbReference type="RefSeq" id="WP_378071296.1">
    <property type="nucleotide sequence ID" value="NZ_JBHSBL010000024.1"/>
</dbReference>
<accession>A0ABV8J592</accession>
<name>A0ABV8J592_9ACTN</name>
<keyword evidence="3" id="KW-1185">Reference proteome</keyword>
<organism evidence="2 3">
    <name type="scientific">Actinoplanes subglobosus</name>
    <dbReference type="NCBI Taxonomy" id="1547892"/>
    <lineage>
        <taxon>Bacteria</taxon>
        <taxon>Bacillati</taxon>
        <taxon>Actinomycetota</taxon>
        <taxon>Actinomycetes</taxon>
        <taxon>Micromonosporales</taxon>
        <taxon>Micromonosporaceae</taxon>
        <taxon>Actinoplanes</taxon>
    </lineage>
</organism>
<evidence type="ECO:0000313" key="2">
    <source>
        <dbReference type="EMBL" id="MFC4070418.1"/>
    </source>
</evidence>
<comment type="caution">
    <text evidence="2">The sequence shown here is derived from an EMBL/GenBank/DDBJ whole genome shotgun (WGS) entry which is preliminary data.</text>
</comment>
<keyword evidence="1" id="KW-0732">Signal</keyword>
<dbReference type="PROSITE" id="PS51257">
    <property type="entry name" value="PROKAR_LIPOPROTEIN"/>
    <property type="match status" value="1"/>
</dbReference>
<proteinExistence type="predicted"/>
<dbReference type="Proteomes" id="UP001595867">
    <property type="component" value="Unassembled WGS sequence"/>
</dbReference>
<protein>
    <submittedName>
        <fullName evidence="2">Uncharacterized protein</fullName>
    </submittedName>
</protein>
<sequence>MRIRTAATALFVASCLVIAGPVPARASGHTYAASRWSDVAIDILHTNRKAIGWCAGNVAFLSYGGLRALGAIALRDRILSILSLATGAASGHCVATARAAEAAYRVWTVGGRDGSSFTVRDDSYVVVRRLLRPNECHLDLTVGDADTGETWSYRTVYSVCGANTYA</sequence>
<evidence type="ECO:0000256" key="1">
    <source>
        <dbReference type="SAM" id="SignalP"/>
    </source>
</evidence>
<feature type="signal peptide" evidence="1">
    <location>
        <begin position="1"/>
        <end position="19"/>
    </location>
</feature>
<reference evidence="3" key="1">
    <citation type="journal article" date="2019" name="Int. J. Syst. Evol. Microbiol.">
        <title>The Global Catalogue of Microorganisms (GCM) 10K type strain sequencing project: providing services to taxonomists for standard genome sequencing and annotation.</title>
        <authorList>
            <consortium name="The Broad Institute Genomics Platform"/>
            <consortium name="The Broad Institute Genome Sequencing Center for Infectious Disease"/>
            <person name="Wu L."/>
            <person name="Ma J."/>
        </authorList>
    </citation>
    <scope>NUCLEOTIDE SEQUENCE [LARGE SCALE GENOMIC DNA]</scope>
    <source>
        <strain evidence="3">TBRC 5832</strain>
    </source>
</reference>
<dbReference type="EMBL" id="JBHSBL010000024">
    <property type="protein sequence ID" value="MFC4070418.1"/>
    <property type="molecule type" value="Genomic_DNA"/>
</dbReference>
<feature type="chain" id="PRO_5046398762" evidence="1">
    <location>
        <begin position="20"/>
        <end position="166"/>
    </location>
</feature>
<gene>
    <name evidence="2" type="ORF">ACFO0C_36275</name>
</gene>
<evidence type="ECO:0000313" key="3">
    <source>
        <dbReference type="Proteomes" id="UP001595867"/>
    </source>
</evidence>